<dbReference type="EMBL" id="RWJN01000593">
    <property type="protein sequence ID" value="TCD60465.1"/>
    <property type="molecule type" value="Genomic_DNA"/>
</dbReference>
<accession>A0A4R0R6D2</accession>
<evidence type="ECO:0000313" key="3">
    <source>
        <dbReference type="Proteomes" id="UP000292702"/>
    </source>
</evidence>
<protein>
    <recommendedName>
        <fullName evidence="1">F-box domain-containing protein</fullName>
    </recommendedName>
</protein>
<dbReference type="InterPro" id="IPR001810">
    <property type="entry name" value="F-box_dom"/>
</dbReference>
<gene>
    <name evidence="2" type="ORF">EIP91_010041</name>
</gene>
<dbReference type="Gene3D" id="1.20.1280.50">
    <property type="match status" value="1"/>
</dbReference>
<evidence type="ECO:0000259" key="1">
    <source>
        <dbReference type="Pfam" id="PF12937"/>
    </source>
</evidence>
<dbReference type="Pfam" id="PF12937">
    <property type="entry name" value="F-box-like"/>
    <property type="match status" value="1"/>
</dbReference>
<dbReference type="OrthoDB" id="3365698at2759"/>
<comment type="caution">
    <text evidence="2">The sequence shown here is derived from an EMBL/GenBank/DDBJ whole genome shotgun (WGS) entry which is preliminary data.</text>
</comment>
<feature type="domain" description="F-box" evidence="1">
    <location>
        <begin position="20"/>
        <end position="70"/>
    </location>
</feature>
<sequence length="501" mass="56824">MDTHNQQPAPSVLLSELSVDELPYELLEAIFKEAVREDISSYFPDSYKTLRLSQVCRYWCSASQSSPRLWSIDLHYRKTAHNFYRFIEGRNATLYVAYAKDGGVKEMSVKIQLETSERFLRTVGQDLPGLERLDMYAVGTEWGAYRSQIDAPLPFLRSVTLACPYSGKADWEYRQVYQFSTSVNTLSLLTLLKYAPCLQSLRLEYCHINEVHPSVLHDVLQMDAPLPMTEMRSWTFVGINRLRCLLDNVVINPAQSVLAIDDIGSLNLMGELSAPRSREMLRGAIHTHLAITATSIETYSRGGGAYKFKRLRNHVTLVQALVSYGRAFHWYKSITHLSLNPDGSMLSASISTRADEGEEETWDGAMAPAWLKLFRRLTKLTHLSLTGFKIASVLVALQPREGKNRKTGEKAWKTSCSALDTIVLMDFAFGDYHGEEDDGEVLEVEGEACRFAKTDVEVLVRFFEARKQVDQEVRRVVLCHCLQAEIGRDALKDSVREIIVR</sequence>
<dbReference type="Proteomes" id="UP000292702">
    <property type="component" value="Unassembled WGS sequence"/>
</dbReference>
<reference evidence="2 3" key="1">
    <citation type="submission" date="2018-11" db="EMBL/GenBank/DDBJ databases">
        <title>Genome assembly of Steccherinum ochraceum LE-BIN_3174, the white-rot fungus of the Steccherinaceae family (The Residual Polyporoid clade, Polyporales, Basidiomycota).</title>
        <authorList>
            <person name="Fedorova T.V."/>
            <person name="Glazunova O.A."/>
            <person name="Landesman E.O."/>
            <person name="Moiseenko K.V."/>
            <person name="Psurtseva N.V."/>
            <person name="Savinova O.S."/>
            <person name="Shakhova N.V."/>
            <person name="Tyazhelova T.V."/>
            <person name="Vasina D.V."/>
        </authorList>
    </citation>
    <scope>NUCLEOTIDE SEQUENCE [LARGE SCALE GENOMIC DNA]</scope>
    <source>
        <strain evidence="2 3">LE-BIN_3174</strain>
    </source>
</reference>
<organism evidence="2 3">
    <name type="scientific">Steccherinum ochraceum</name>
    <dbReference type="NCBI Taxonomy" id="92696"/>
    <lineage>
        <taxon>Eukaryota</taxon>
        <taxon>Fungi</taxon>
        <taxon>Dikarya</taxon>
        <taxon>Basidiomycota</taxon>
        <taxon>Agaricomycotina</taxon>
        <taxon>Agaricomycetes</taxon>
        <taxon>Polyporales</taxon>
        <taxon>Steccherinaceae</taxon>
        <taxon>Steccherinum</taxon>
    </lineage>
</organism>
<dbReference type="AlphaFoldDB" id="A0A4R0R6D2"/>
<proteinExistence type="predicted"/>
<keyword evidence="3" id="KW-1185">Reference proteome</keyword>
<evidence type="ECO:0000313" key="2">
    <source>
        <dbReference type="EMBL" id="TCD60465.1"/>
    </source>
</evidence>
<name>A0A4R0R6D2_9APHY</name>
<dbReference type="InterPro" id="IPR036047">
    <property type="entry name" value="F-box-like_dom_sf"/>
</dbReference>
<dbReference type="SUPFAM" id="SSF81383">
    <property type="entry name" value="F-box domain"/>
    <property type="match status" value="1"/>
</dbReference>